<keyword evidence="2" id="KW-0012">Acyltransferase</keyword>
<evidence type="ECO:0000259" key="3">
    <source>
        <dbReference type="PROSITE" id="PS51186"/>
    </source>
</evidence>
<dbReference type="Pfam" id="PF00583">
    <property type="entry name" value="Acetyltransf_1"/>
    <property type="match status" value="1"/>
</dbReference>
<dbReference type="InterPro" id="IPR000182">
    <property type="entry name" value="GNAT_dom"/>
</dbReference>
<dbReference type="EMBL" id="NQKQ01000009">
    <property type="protein sequence ID" value="PAA12417.1"/>
    <property type="molecule type" value="Genomic_DNA"/>
</dbReference>
<comment type="caution">
    <text evidence="4">The sequence shown here is derived from an EMBL/GenBank/DDBJ whole genome shotgun (WGS) entry which is preliminary data.</text>
</comment>
<dbReference type="GO" id="GO:0016747">
    <property type="term" value="F:acyltransferase activity, transferring groups other than amino-acyl groups"/>
    <property type="evidence" value="ECO:0007669"/>
    <property type="project" value="InterPro"/>
</dbReference>
<dbReference type="AlphaFoldDB" id="A0A267AKW6"/>
<evidence type="ECO:0000313" key="4">
    <source>
        <dbReference type="EMBL" id="PAA12417.1"/>
    </source>
</evidence>
<feature type="domain" description="N-acetyltransferase" evidence="3">
    <location>
        <begin position="22"/>
        <end position="185"/>
    </location>
</feature>
<dbReference type="Proteomes" id="UP000215861">
    <property type="component" value="Unassembled WGS sequence"/>
</dbReference>
<evidence type="ECO:0000313" key="5">
    <source>
        <dbReference type="Proteomes" id="UP000215861"/>
    </source>
</evidence>
<dbReference type="PANTHER" id="PTHR43877">
    <property type="entry name" value="AMINOALKYLPHOSPHONATE N-ACETYLTRANSFERASE-RELATED-RELATED"/>
    <property type="match status" value="1"/>
</dbReference>
<evidence type="ECO:0000256" key="1">
    <source>
        <dbReference type="ARBA" id="ARBA00022679"/>
    </source>
</evidence>
<dbReference type="Gene3D" id="3.40.630.30">
    <property type="match status" value="1"/>
</dbReference>
<keyword evidence="1 4" id="KW-0808">Transferase</keyword>
<dbReference type="SUPFAM" id="SSF55729">
    <property type="entry name" value="Acyl-CoA N-acyltransferases (Nat)"/>
    <property type="match status" value="1"/>
</dbReference>
<evidence type="ECO:0000256" key="2">
    <source>
        <dbReference type="ARBA" id="ARBA00023315"/>
    </source>
</evidence>
<dbReference type="InterPro" id="IPR050832">
    <property type="entry name" value="Bact_Acetyltransf"/>
</dbReference>
<dbReference type="CDD" id="cd04301">
    <property type="entry name" value="NAT_SF"/>
    <property type="match status" value="1"/>
</dbReference>
<reference evidence="4 5" key="1">
    <citation type="submission" date="2017-08" db="EMBL/GenBank/DDBJ databases">
        <title>Genomic and metabolic characterisation of spoilage-associated Pseudomonas species.</title>
        <authorList>
            <person name="Stanborough T."/>
            <person name="Fegan N."/>
            <person name="Powell S.M."/>
            <person name="Singh T."/>
            <person name="Tamplin M.L."/>
            <person name="Chandry P.S."/>
        </authorList>
    </citation>
    <scope>NUCLEOTIDE SEQUENCE [LARGE SCALE GENOMIC DNA]</scope>
    <source>
        <strain evidence="4 5">F1801</strain>
    </source>
</reference>
<dbReference type="PROSITE" id="PS51186">
    <property type="entry name" value="GNAT"/>
    <property type="match status" value="1"/>
</dbReference>
<proteinExistence type="predicted"/>
<gene>
    <name evidence="4" type="ORF">CJU81_09960</name>
</gene>
<sequence length="194" mass="21960">MFGPKPLTNLEQFKWSCRLKNLVIRHAELTDATQLCNAERETAKTPGLLVSRPSEFNTAAFERKILALKDDGLYLVAEWNDQIVGHALLEPMGLEALEHVMSLTIVVHPDYVGQGIGHVLMTRLLQWAGDRPGLVKVELRVREVNRRARHLYLKFGFVEEGRLQKRIRLPDGNLIADITMAWFTPDHRSGSNAG</sequence>
<name>A0A267AKW6_PSEFR</name>
<dbReference type="RefSeq" id="WP_095036440.1">
    <property type="nucleotide sequence ID" value="NZ_NQKQ01000009.1"/>
</dbReference>
<dbReference type="OrthoDB" id="336415at2"/>
<protein>
    <submittedName>
        <fullName evidence="4">GNAT family N-acetyltransferase</fullName>
    </submittedName>
</protein>
<accession>A0A267AKW6</accession>
<organism evidence="4 5">
    <name type="scientific">Pseudomonas fragi</name>
    <dbReference type="NCBI Taxonomy" id="296"/>
    <lineage>
        <taxon>Bacteria</taxon>
        <taxon>Pseudomonadati</taxon>
        <taxon>Pseudomonadota</taxon>
        <taxon>Gammaproteobacteria</taxon>
        <taxon>Pseudomonadales</taxon>
        <taxon>Pseudomonadaceae</taxon>
        <taxon>Pseudomonas</taxon>
    </lineage>
</organism>
<dbReference type="InterPro" id="IPR016181">
    <property type="entry name" value="Acyl_CoA_acyltransferase"/>
</dbReference>